<feature type="transmembrane region" description="Helical" evidence="8">
    <location>
        <begin position="82"/>
        <end position="105"/>
    </location>
</feature>
<feature type="transmembrane region" description="Helical" evidence="8">
    <location>
        <begin position="388"/>
        <end position="406"/>
    </location>
</feature>
<sequence>MDSMFHIGTDIPYKKIRDNYHHNIDDIDDIDNDIPMMNYVNNTVSATTIDINVNDMELDKFLINIYEYYVGGGLWTILLRNFINLIILAYVIIFSTFLIGCIDYHNLFLNYNIGQSIVIYPIAYIIMFTFSPFWIWHLIYFLFQIKSLFKTHQIYIKVLQIPETDIETIQWNDVVKKVMAISKLNQYSIANIILRKDNYLMGLLNKELLKLTNSWFTKQVLTTSLTWNLSVTIFDYFFDRRNRLLNKFLSKEHREIYARQLKKRFMIFGIFNLVFSPFIIFFLLMHFVFKYGEEFYKNPGSIASREYTPLAKLLMREFNEYPHSFDRRLKGSVMKADTYIKQYPFEKITIIAHFISFISGSIAFILAVLTIIDDNILLKLEITPGRSVLFYLGVFSTIFAIARSFIPTESYVFDPKSLMSEIAVYTHYFPLHWRNKLHSHQVRNEFSAMYEYKIVIFLMEFLGVITTPFILCFTLTKCSQDIVDFFCDCSVNIDNINSQNTNNIGYVGHVCSFAAFDFNKNADSMYDSVMMSSTDKNMDKKIISKGGKMEQSFLYFKTNNPDWTPNREGQEYIDRINRSLFISNDEHLDMQINNKSKELVNNSGVKPDNFVSVLDKIYQSNIRDMDNSMNV</sequence>
<comment type="subcellular location">
    <subcellularLocation>
        <location evidence="1">Endomembrane system</location>
        <topology evidence="1">Multi-pass membrane protein</topology>
    </subcellularLocation>
</comment>
<evidence type="ECO:0000256" key="8">
    <source>
        <dbReference type="SAM" id="Phobius"/>
    </source>
</evidence>
<evidence type="ECO:0000256" key="7">
    <source>
        <dbReference type="ARBA" id="ARBA00023136"/>
    </source>
</evidence>
<evidence type="ECO:0000313" key="9">
    <source>
        <dbReference type="EMBL" id="AYV76068.1"/>
    </source>
</evidence>
<keyword evidence="7 8" id="KW-0472">Membrane</keyword>
<evidence type="ECO:0000256" key="5">
    <source>
        <dbReference type="ARBA" id="ARBA00023006"/>
    </source>
</evidence>
<evidence type="ECO:0008006" key="10">
    <source>
        <dbReference type="Google" id="ProtNLM"/>
    </source>
</evidence>
<evidence type="ECO:0000256" key="3">
    <source>
        <dbReference type="ARBA" id="ARBA00022692"/>
    </source>
</evidence>
<dbReference type="Pfam" id="PF04109">
    <property type="entry name" value="ATG9"/>
    <property type="match status" value="1"/>
</dbReference>
<keyword evidence="2" id="KW-0813">Transport</keyword>
<dbReference type="PANTHER" id="PTHR13038:SF10">
    <property type="entry name" value="AUTOPHAGY-RELATED PROTEIN 9"/>
    <property type="match status" value="1"/>
</dbReference>
<dbReference type="GO" id="GO:0006869">
    <property type="term" value="P:lipid transport"/>
    <property type="evidence" value="ECO:0007669"/>
    <property type="project" value="UniProtKB-KW"/>
</dbReference>
<evidence type="ECO:0000256" key="6">
    <source>
        <dbReference type="ARBA" id="ARBA00023055"/>
    </source>
</evidence>
<keyword evidence="4 8" id="KW-1133">Transmembrane helix</keyword>
<keyword evidence="5" id="KW-0072">Autophagy</keyword>
<accession>A0A3G4ZMK7</accession>
<feature type="transmembrane region" description="Helical" evidence="8">
    <location>
        <begin position="350"/>
        <end position="372"/>
    </location>
</feature>
<evidence type="ECO:0000256" key="2">
    <source>
        <dbReference type="ARBA" id="ARBA00022448"/>
    </source>
</evidence>
<feature type="transmembrane region" description="Helical" evidence="8">
    <location>
        <begin position="265"/>
        <end position="289"/>
    </location>
</feature>
<evidence type="ECO:0000256" key="1">
    <source>
        <dbReference type="ARBA" id="ARBA00004127"/>
    </source>
</evidence>
<protein>
    <recommendedName>
        <fullName evidence="10">Autophagy-related protein 9</fullName>
    </recommendedName>
</protein>
<feature type="transmembrane region" description="Helical" evidence="8">
    <location>
        <begin position="454"/>
        <end position="475"/>
    </location>
</feature>
<organism evidence="9">
    <name type="scientific">Terrestrivirus sp</name>
    <dbReference type="NCBI Taxonomy" id="2487775"/>
    <lineage>
        <taxon>Viruses</taxon>
        <taxon>Varidnaviria</taxon>
        <taxon>Bamfordvirae</taxon>
        <taxon>Nucleocytoviricota</taxon>
        <taxon>Megaviricetes</taxon>
        <taxon>Imitervirales</taxon>
        <taxon>Mimiviridae</taxon>
        <taxon>Klosneuvirinae</taxon>
    </lineage>
</organism>
<dbReference type="InterPro" id="IPR007241">
    <property type="entry name" value="Autophagy-rel_prot_9"/>
</dbReference>
<dbReference type="PANTHER" id="PTHR13038">
    <property type="entry name" value="APG9 AUTOPHAGY 9"/>
    <property type="match status" value="1"/>
</dbReference>
<gene>
    <name evidence="9" type="ORF">Terrestrivirus4_116</name>
</gene>
<feature type="transmembrane region" description="Helical" evidence="8">
    <location>
        <begin position="117"/>
        <end position="143"/>
    </location>
</feature>
<keyword evidence="3 8" id="KW-0812">Transmembrane</keyword>
<proteinExistence type="predicted"/>
<keyword evidence="6" id="KW-0445">Lipid transport</keyword>
<dbReference type="EMBL" id="MK071982">
    <property type="protein sequence ID" value="AYV76068.1"/>
    <property type="molecule type" value="Genomic_DNA"/>
</dbReference>
<evidence type="ECO:0000256" key="4">
    <source>
        <dbReference type="ARBA" id="ARBA00022989"/>
    </source>
</evidence>
<name>A0A3G4ZMK7_9VIRU</name>
<reference evidence="9" key="1">
    <citation type="submission" date="2018-10" db="EMBL/GenBank/DDBJ databases">
        <title>Hidden diversity of soil giant viruses.</title>
        <authorList>
            <person name="Schulz F."/>
            <person name="Alteio L."/>
            <person name="Goudeau D."/>
            <person name="Ryan E.M."/>
            <person name="Malmstrom R.R."/>
            <person name="Blanchard J."/>
            <person name="Woyke T."/>
        </authorList>
    </citation>
    <scope>NUCLEOTIDE SEQUENCE</scope>
    <source>
        <strain evidence="9">TEV1</strain>
    </source>
</reference>